<reference evidence="2 3" key="1">
    <citation type="submission" date="2023-03" db="EMBL/GenBank/DDBJ databases">
        <title>High recombination rates correlate with genetic variation in Cardiocondyla obscurior ants.</title>
        <authorList>
            <person name="Errbii M."/>
        </authorList>
    </citation>
    <scope>NUCLEOTIDE SEQUENCE [LARGE SCALE GENOMIC DNA]</scope>
    <source>
        <strain evidence="2">Alpha-2009</strain>
        <tissue evidence="2">Whole body</tissue>
    </source>
</reference>
<dbReference type="EMBL" id="JADYXP020000011">
    <property type="protein sequence ID" value="KAL0114803.1"/>
    <property type="molecule type" value="Genomic_DNA"/>
</dbReference>
<evidence type="ECO:0000256" key="1">
    <source>
        <dbReference type="SAM" id="MobiDB-lite"/>
    </source>
</evidence>
<keyword evidence="3" id="KW-1185">Reference proteome</keyword>
<protein>
    <submittedName>
        <fullName evidence="2">Uncharacterized protein</fullName>
    </submittedName>
</protein>
<dbReference type="Proteomes" id="UP001430953">
    <property type="component" value="Unassembled WGS sequence"/>
</dbReference>
<accession>A0AAW2FI68</accession>
<organism evidence="2 3">
    <name type="scientific">Cardiocondyla obscurior</name>
    <dbReference type="NCBI Taxonomy" id="286306"/>
    <lineage>
        <taxon>Eukaryota</taxon>
        <taxon>Metazoa</taxon>
        <taxon>Ecdysozoa</taxon>
        <taxon>Arthropoda</taxon>
        <taxon>Hexapoda</taxon>
        <taxon>Insecta</taxon>
        <taxon>Pterygota</taxon>
        <taxon>Neoptera</taxon>
        <taxon>Endopterygota</taxon>
        <taxon>Hymenoptera</taxon>
        <taxon>Apocrita</taxon>
        <taxon>Aculeata</taxon>
        <taxon>Formicoidea</taxon>
        <taxon>Formicidae</taxon>
        <taxon>Myrmicinae</taxon>
        <taxon>Cardiocondyla</taxon>
    </lineage>
</organism>
<feature type="compositionally biased region" description="Polar residues" evidence="1">
    <location>
        <begin position="131"/>
        <end position="140"/>
    </location>
</feature>
<feature type="compositionally biased region" description="Basic and acidic residues" evidence="1">
    <location>
        <begin position="141"/>
        <end position="164"/>
    </location>
</feature>
<evidence type="ECO:0000313" key="3">
    <source>
        <dbReference type="Proteomes" id="UP001430953"/>
    </source>
</evidence>
<dbReference type="AlphaFoldDB" id="A0AAW2FI68"/>
<gene>
    <name evidence="2" type="ORF">PUN28_011849</name>
</gene>
<name>A0AAW2FI68_9HYME</name>
<evidence type="ECO:0000313" key="2">
    <source>
        <dbReference type="EMBL" id="KAL0114803.1"/>
    </source>
</evidence>
<sequence length="164" mass="19500">MLKLENTFPHKKIRTEKKKKRILTPAFLSFSPKSAKENNKPRIIKVEEIFGKVKVLPKKKNDEGESFFPWRFIPLDFLSKKTQLPKLSLNQENARKRRTTSLRWHLETEDEFLEKFQPLKRKEVAVHYPDNQRTGSQAESSTRKESTQTDKREKYPLHYTGDDK</sequence>
<feature type="region of interest" description="Disordered" evidence="1">
    <location>
        <begin position="124"/>
        <end position="164"/>
    </location>
</feature>
<comment type="caution">
    <text evidence="2">The sequence shown here is derived from an EMBL/GenBank/DDBJ whole genome shotgun (WGS) entry which is preliminary data.</text>
</comment>
<proteinExistence type="predicted"/>